<dbReference type="AlphaFoldDB" id="M2Q3S2"/>
<proteinExistence type="predicted"/>
<gene>
    <name evidence="2" type="ORF">CERSUDRAFT_78200</name>
</gene>
<feature type="transmembrane region" description="Helical" evidence="1">
    <location>
        <begin position="117"/>
        <end position="137"/>
    </location>
</feature>
<keyword evidence="1" id="KW-1133">Transmembrane helix</keyword>
<feature type="transmembrane region" description="Helical" evidence="1">
    <location>
        <begin position="12"/>
        <end position="32"/>
    </location>
</feature>
<feature type="transmembrane region" description="Helical" evidence="1">
    <location>
        <begin position="149"/>
        <end position="168"/>
    </location>
</feature>
<accession>M2Q3S2</accession>
<dbReference type="Proteomes" id="UP000016930">
    <property type="component" value="Unassembled WGS sequence"/>
</dbReference>
<dbReference type="HOGENOM" id="CLU_891375_0_0_1"/>
<keyword evidence="3" id="KW-1185">Reference proteome</keyword>
<sequence>MNLGSTLGAAFLGQFLSVILFGVTSLQAWAFFGKSKNDPWVLKLLCIRSLRTRYQAYFYVRGLDTLHVAFLACAHITALIADGDVYSNLGPLLYYNPNEHYNHDCASVRCSVFVHRLWKLSGGAYLIPLIIMIWWGRWVKLTTYRNTRLAVAASVAATYGPVLSGVGFRKKFRGARKKQRKKVVFVQRLRIDLALELVQRDLYEYEANGRGTLGLNTGLRDPRNAQAPGGSVYQNIIFYISDTPFQVTRVGVRKCVRYTPISYGTLIWRDRVGRCRKAYDDEAVQLRRGPWKMLYQRIAFVETQIGGCILND</sequence>
<evidence type="ECO:0000313" key="2">
    <source>
        <dbReference type="EMBL" id="EMD31423.1"/>
    </source>
</evidence>
<name>M2Q3S2_CERS8</name>
<keyword evidence="1" id="KW-0472">Membrane</keyword>
<evidence type="ECO:0000313" key="3">
    <source>
        <dbReference type="Proteomes" id="UP000016930"/>
    </source>
</evidence>
<evidence type="ECO:0000256" key="1">
    <source>
        <dbReference type="SAM" id="Phobius"/>
    </source>
</evidence>
<keyword evidence="1" id="KW-0812">Transmembrane</keyword>
<dbReference type="EMBL" id="KB445819">
    <property type="protein sequence ID" value="EMD31423.1"/>
    <property type="molecule type" value="Genomic_DNA"/>
</dbReference>
<organism evidence="2 3">
    <name type="scientific">Ceriporiopsis subvermispora (strain B)</name>
    <name type="common">White-rot fungus</name>
    <name type="synonym">Gelatoporia subvermispora</name>
    <dbReference type="NCBI Taxonomy" id="914234"/>
    <lineage>
        <taxon>Eukaryota</taxon>
        <taxon>Fungi</taxon>
        <taxon>Dikarya</taxon>
        <taxon>Basidiomycota</taxon>
        <taxon>Agaricomycotina</taxon>
        <taxon>Agaricomycetes</taxon>
        <taxon>Polyporales</taxon>
        <taxon>Gelatoporiaceae</taxon>
        <taxon>Gelatoporia</taxon>
    </lineage>
</organism>
<reference evidence="2 3" key="1">
    <citation type="journal article" date="2012" name="Proc. Natl. Acad. Sci. U.S.A.">
        <title>Comparative genomics of Ceriporiopsis subvermispora and Phanerochaete chrysosporium provide insight into selective ligninolysis.</title>
        <authorList>
            <person name="Fernandez-Fueyo E."/>
            <person name="Ruiz-Duenas F.J."/>
            <person name="Ferreira P."/>
            <person name="Floudas D."/>
            <person name="Hibbett D.S."/>
            <person name="Canessa P."/>
            <person name="Larrondo L.F."/>
            <person name="James T.Y."/>
            <person name="Seelenfreund D."/>
            <person name="Lobos S."/>
            <person name="Polanco R."/>
            <person name="Tello M."/>
            <person name="Honda Y."/>
            <person name="Watanabe T."/>
            <person name="Watanabe T."/>
            <person name="Ryu J.S."/>
            <person name="Kubicek C.P."/>
            <person name="Schmoll M."/>
            <person name="Gaskell J."/>
            <person name="Hammel K.E."/>
            <person name="St John F.J."/>
            <person name="Vanden Wymelenberg A."/>
            <person name="Sabat G."/>
            <person name="Splinter BonDurant S."/>
            <person name="Syed K."/>
            <person name="Yadav J.S."/>
            <person name="Doddapaneni H."/>
            <person name="Subramanian V."/>
            <person name="Lavin J.L."/>
            <person name="Oguiza J.A."/>
            <person name="Perez G."/>
            <person name="Pisabarro A.G."/>
            <person name="Ramirez L."/>
            <person name="Santoyo F."/>
            <person name="Master E."/>
            <person name="Coutinho P.M."/>
            <person name="Henrissat B."/>
            <person name="Lombard V."/>
            <person name="Magnuson J.K."/>
            <person name="Kuees U."/>
            <person name="Hori C."/>
            <person name="Igarashi K."/>
            <person name="Samejima M."/>
            <person name="Held B.W."/>
            <person name="Barry K.W."/>
            <person name="LaButti K.M."/>
            <person name="Lapidus A."/>
            <person name="Lindquist E.A."/>
            <person name="Lucas S.M."/>
            <person name="Riley R."/>
            <person name="Salamov A.A."/>
            <person name="Hoffmeister D."/>
            <person name="Schwenk D."/>
            <person name="Hadar Y."/>
            <person name="Yarden O."/>
            <person name="de Vries R.P."/>
            <person name="Wiebenga A."/>
            <person name="Stenlid J."/>
            <person name="Eastwood D."/>
            <person name="Grigoriev I.V."/>
            <person name="Berka R.M."/>
            <person name="Blanchette R.A."/>
            <person name="Kersten P."/>
            <person name="Martinez A.T."/>
            <person name="Vicuna R."/>
            <person name="Cullen D."/>
        </authorList>
    </citation>
    <scope>NUCLEOTIDE SEQUENCE [LARGE SCALE GENOMIC DNA]</scope>
    <source>
        <strain evidence="2 3">B</strain>
    </source>
</reference>
<protein>
    <submittedName>
        <fullName evidence="2">Uncharacterized protein</fullName>
    </submittedName>
</protein>